<keyword evidence="6" id="KW-1185">Reference proteome</keyword>
<dbReference type="PANTHER" id="PTHR10938:SF0">
    <property type="entry name" value="TRANSLATION INITIATION FACTOR IF-3, MITOCHONDRIAL"/>
    <property type="match status" value="1"/>
</dbReference>
<proteinExistence type="inferred from homology"/>
<sequence length="218" mass="24959">MTRNHDIPFETVQLVGEDKKLSEPLPLAPIIESIDLATESVVCVQSDPPVVKIVNNAEEKRKERERDERIRLSKRLAIDDKELQMGWGAADGDVQHKIDTAVELLKKGDRVHIVFALRASSGGKKQRVPDERKMQILEMFEEGVADVAKKWKDDEQSRGLWIQHWTPKESVITEARAKIVVGGVEKRKARDERKEARRLKEEERARKAKERQAAEVSK</sequence>
<dbReference type="EMBL" id="KQ087303">
    <property type="protein sequence ID" value="KLT38469.1"/>
    <property type="molecule type" value="Genomic_DNA"/>
</dbReference>
<dbReference type="PANTHER" id="PTHR10938">
    <property type="entry name" value="TRANSLATION INITIATION FACTOR IF-3"/>
    <property type="match status" value="1"/>
</dbReference>
<evidence type="ECO:0000313" key="6">
    <source>
        <dbReference type="Proteomes" id="UP000053611"/>
    </source>
</evidence>
<dbReference type="GeneID" id="28981186"/>
<keyword evidence="2" id="KW-0396">Initiation factor</keyword>
<dbReference type="GO" id="GO:0070124">
    <property type="term" value="P:mitochondrial translational initiation"/>
    <property type="evidence" value="ECO:0007669"/>
    <property type="project" value="TreeGrafter"/>
</dbReference>
<evidence type="ECO:0000313" key="5">
    <source>
        <dbReference type="EMBL" id="KLT38469.1"/>
    </source>
</evidence>
<dbReference type="GO" id="GO:0043022">
    <property type="term" value="F:ribosome binding"/>
    <property type="evidence" value="ECO:0007669"/>
    <property type="project" value="TreeGrafter"/>
</dbReference>
<dbReference type="AlphaFoldDB" id="A0A0J1AT29"/>
<feature type="region of interest" description="Disordered" evidence="4">
    <location>
        <begin position="184"/>
        <end position="218"/>
    </location>
</feature>
<evidence type="ECO:0000256" key="3">
    <source>
        <dbReference type="ARBA" id="ARBA00022917"/>
    </source>
</evidence>
<dbReference type="OrthoDB" id="21573at2759"/>
<reference evidence="5 6" key="1">
    <citation type="submission" date="2015-03" db="EMBL/GenBank/DDBJ databases">
        <title>Genomics and transcriptomics of the oil-accumulating basidiomycete yeast T. oleaginosus allow insights into substrate utilization and the diverse evolutionary trajectories of mating systems in fungi.</title>
        <authorList>
            <consortium name="DOE Joint Genome Institute"/>
            <person name="Kourist R."/>
            <person name="Kracht O."/>
            <person name="Bracharz F."/>
            <person name="Lipzen A."/>
            <person name="Nolan M."/>
            <person name="Ohm R."/>
            <person name="Grigoriev I."/>
            <person name="Sun S."/>
            <person name="Heitman J."/>
            <person name="Bruck T."/>
            <person name="Nowrousian M."/>
        </authorList>
    </citation>
    <scope>NUCLEOTIDE SEQUENCE [LARGE SCALE GENOMIC DNA]</scope>
    <source>
        <strain evidence="5 6">IBC0246</strain>
    </source>
</reference>
<dbReference type="InterPro" id="IPR001288">
    <property type="entry name" value="Translation_initiation_fac_3"/>
</dbReference>
<protein>
    <recommendedName>
        <fullName evidence="7">Translation initiation factor 3 N-terminal domain-containing protein</fullName>
    </recommendedName>
</protein>
<dbReference type="InterPro" id="IPR036788">
    <property type="entry name" value="T_IF-3_C_sf"/>
</dbReference>
<organism evidence="5 6">
    <name type="scientific">Cutaneotrichosporon oleaginosum</name>
    <dbReference type="NCBI Taxonomy" id="879819"/>
    <lineage>
        <taxon>Eukaryota</taxon>
        <taxon>Fungi</taxon>
        <taxon>Dikarya</taxon>
        <taxon>Basidiomycota</taxon>
        <taxon>Agaricomycotina</taxon>
        <taxon>Tremellomycetes</taxon>
        <taxon>Trichosporonales</taxon>
        <taxon>Trichosporonaceae</taxon>
        <taxon>Cutaneotrichosporon</taxon>
    </lineage>
</organism>
<name>A0A0J1AT29_9TREE</name>
<dbReference type="GO" id="GO:0032790">
    <property type="term" value="P:ribosome disassembly"/>
    <property type="evidence" value="ECO:0007669"/>
    <property type="project" value="TreeGrafter"/>
</dbReference>
<dbReference type="SUPFAM" id="SSF55200">
    <property type="entry name" value="Translation initiation factor IF3, C-terminal domain"/>
    <property type="match status" value="1"/>
</dbReference>
<accession>A0A0J1AT29</accession>
<keyword evidence="3" id="KW-0648">Protein biosynthesis</keyword>
<evidence type="ECO:0000256" key="1">
    <source>
        <dbReference type="ARBA" id="ARBA00005439"/>
    </source>
</evidence>
<dbReference type="GO" id="GO:0003743">
    <property type="term" value="F:translation initiation factor activity"/>
    <property type="evidence" value="ECO:0007669"/>
    <property type="project" value="UniProtKB-KW"/>
</dbReference>
<evidence type="ECO:0000256" key="2">
    <source>
        <dbReference type="ARBA" id="ARBA00022540"/>
    </source>
</evidence>
<evidence type="ECO:0000256" key="4">
    <source>
        <dbReference type="SAM" id="MobiDB-lite"/>
    </source>
</evidence>
<comment type="similarity">
    <text evidence="1">Belongs to the IF-3 family.</text>
</comment>
<evidence type="ECO:0008006" key="7">
    <source>
        <dbReference type="Google" id="ProtNLM"/>
    </source>
</evidence>
<gene>
    <name evidence="5" type="ORF">CC85DRAFT_252942</name>
</gene>
<dbReference type="RefSeq" id="XP_018274960.1">
    <property type="nucleotide sequence ID" value="XM_018420583.1"/>
</dbReference>
<dbReference type="Proteomes" id="UP000053611">
    <property type="component" value="Unassembled WGS sequence"/>
</dbReference>
<dbReference type="GO" id="GO:0005739">
    <property type="term" value="C:mitochondrion"/>
    <property type="evidence" value="ECO:0007669"/>
    <property type="project" value="TreeGrafter"/>
</dbReference>
<dbReference type="STRING" id="879819.A0A0J1AT29"/>
<dbReference type="Gene3D" id="3.30.110.10">
    <property type="entry name" value="Translation initiation factor 3 (IF-3), C-terminal domain"/>
    <property type="match status" value="1"/>
</dbReference>